<protein>
    <submittedName>
        <fullName evidence="3">Uncharacterized protein</fullName>
    </submittedName>
</protein>
<dbReference type="InterPro" id="IPR007822">
    <property type="entry name" value="LANC-like"/>
</dbReference>
<dbReference type="Pfam" id="PF05147">
    <property type="entry name" value="LANC_like"/>
    <property type="match status" value="1"/>
</dbReference>
<name>A0A0B6ZXZ4_9EUPU</name>
<evidence type="ECO:0000313" key="3">
    <source>
        <dbReference type="EMBL" id="CEK73232.1"/>
    </source>
</evidence>
<feature type="binding site" evidence="2">
    <location>
        <position position="150"/>
    </location>
    <ligand>
        <name>Zn(2+)</name>
        <dbReference type="ChEBI" id="CHEBI:29105"/>
    </ligand>
</feature>
<accession>A0A0B6ZXZ4</accession>
<dbReference type="SMART" id="SM01260">
    <property type="entry name" value="LANC_like"/>
    <property type="match status" value="1"/>
</dbReference>
<comment type="similarity">
    <text evidence="1">Belongs to the LanC-like protein family.</text>
</comment>
<sequence>MSTSQCLNLSFQVVNAVLESGEILARKRKIPIPLMYEWHDKAYLGAAHGLAGIFYMLLQIREPALQERIHQRVQPCIDYMLTLRFASGNCPSSFGSEDKLVHWCHGAPGWVHMFGLAYKVFKDKKYLKAAVDCADVVWQRGLLRKGYGICHGPAGNAYTFLTVFKLTGDQRYLYYAYKFAEWCCDYGKHGCRIADRPYSMFEGMAGTIYFLVDLLDPGKSAFPGFEYHT</sequence>
<dbReference type="GO" id="GO:0046872">
    <property type="term" value="F:metal ion binding"/>
    <property type="evidence" value="ECO:0007669"/>
    <property type="project" value="UniProtKB-KW"/>
</dbReference>
<reference evidence="3" key="1">
    <citation type="submission" date="2014-12" db="EMBL/GenBank/DDBJ databases">
        <title>Insight into the proteome of Arion vulgaris.</title>
        <authorList>
            <person name="Aradska J."/>
            <person name="Bulat T."/>
            <person name="Smidak R."/>
            <person name="Sarate P."/>
            <person name="Gangsoo J."/>
            <person name="Sialana F."/>
            <person name="Bilban M."/>
            <person name="Lubec G."/>
        </authorList>
    </citation>
    <scope>NUCLEOTIDE SEQUENCE</scope>
    <source>
        <tissue evidence="3">Skin</tissue>
    </source>
</reference>
<evidence type="ECO:0000256" key="1">
    <source>
        <dbReference type="ARBA" id="ARBA00007179"/>
    </source>
</evidence>
<feature type="binding site" evidence="2">
    <location>
        <position position="104"/>
    </location>
    <ligand>
        <name>Zn(2+)</name>
        <dbReference type="ChEBI" id="CHEBI:29105"/>
    </ligand>
</feature>
<dbReference type="SUPFAM" id="SSF158745">
    <property type="entry name" value="LanC-like"/>
    <property type="match status" value="1"/>
</dbReference>
<dbReference type="GO" id="GO:0031179">
    <property type="term" value="P:peptide modification"/>
    <property type="evidence" value="ECO:0007669"/>
    <property type="project" value="InterPro"/>
</dbReference>
<dbReference type="InterPro" id="IPR012341">
    <property type="entry name" value="6hp_glycosidase-like_sf"/>
</dbReference>
<evidence type="ECO:0000256" key="2">
    <source>
        <dbReference type="PIRSR" id="PIRSR607822-1"/>
    </source>
</evidence>
<dbReference type="InterPro" id="IPR020464">
    <property type="entry name" value="LanC-like_prot_euk"/>
</dbReference>
<organism evidence="3">
    <name type="scientific">Arion vulgaris</name>
    <dbReference type="NCBI Taxonomy" id="1028688"/>
    <lineage>
        <taxon>Eukaryota</taxon>
        <taxon>Metazoa</taxon>
        <taxon>Spiralia</taxon>
        <taxon>Lophotrochozoa</taxon>
        <taxon>Mollusca</taxon>
        <taxon>Gastropoda</taxon>
        <taxon>Heterobranchia</taxon>
        <taxon>Euthyneura</taxon>
        <taxon>Panpulmonata</taxon>
        <taxon>Eupulmonata</taxon>
        <taxon>Stylommatophora</taxon>
        <taxon>Helicina</taxon>
        <taxon>Arionoidea</taxon>
        <taxon>Arionidae</taxon>
        <taxon>Arion</taxon>
    </lineage>
</organism>
<keyword evidence="2" id="KW-0862">Zinc</keyword>
<dbReference type="PANTHER" id="PTHR12736:SF21">
    <property type="entry name" value="LANC-LIKE PROTEIN 2"/>
    <property type="match status" value="1"/>
</dbReference>
<dbReference type="GO" id="GO:0005975">
    <property type="term" value="P:carbohydrate metabolic process"/>
    <property type="evidence" value="ECO:0007669"/>
    <property type="project" value="InterPro"/>
</dbReference>
<proteinExistence type="inferred from homology"/>
<dbReference type="AlphaFoldDB" id="A0A0B6ZXZ4"/>
<dbReference type="PRINTS" id="PR01950">
    <property type="entry name" value="LANCSUPER"/>
</dbReference>
<dbReference type="Gene3D" id="1.50.10.10">
    <property type="match status" value="1"/>
</dbReference>
<feature type="binding site" evidence="2">
    <location>
        <position position="151"/>
    </location>
    <ligand>
        <name>Zn(2+)</name>
        <dbReference type="ChEBI" id="CHEBI:29105"/>
    </ligand>
</feature>
<dbReference type="PANTHER" id="PTHR12736">
    <property type="entry name" value="LANC-LIKE PROTEIN"/>
    <property type="match status" value="1"/>
</dbReference>
<gene>
    <name evidence="3" type="primary">ORF85856</name>
</gene>
<keyword evidence="2" id="KW-0479">Metal-binding</keyword>
<dbReference type="EMBL" id="HACG01026367">
    <property type="protein sequence ID" value="CEK73232.1"/>
    <property type="molecule type" value="Transcribed_RNA"/>
</dbReference>
<dbReference type="GO" id="GO:0005886">
    <property type="term" value="C:plasma membrane"/>
    <property type="evidence" value="ECO:0007669"/>
    <property type="project" value="TreeGrafter"/>
</dbReference>
<dbReference type="CDD" id="cd04794">
    <property type="entry name" value="euk_LANCL"/>
    <property type="match status" value="1"/>
</dbReference>
<dbReference type="PRINTS" id="PR01951">
    <property type="entry name" value="LANCEUKARYTE"/>
</dbReference>